<feature type="compositionally biased region" description="Basic and acidic residues" evidence="1">
    <location>
        <begin position="31"/>
        <end position="47"/>
    </location>
</feature>
<dbReference type="OrthoDB" id="273010at2759"/>
<name>A0A9P8MMZ6_9HYPO</name>
<evidence type="ECO:0000313" key="2">
    <source>
        <dbReference type="EMBL" id="KAH0957374.1"/>
    </source>
</evidence>
<organism evidence="2 3">
    <name type="scientific">Hirsutella rhossiliensis</name>
    <dbReference type="NCBI Taxonomy" id="111463"/>
    <lineage>
        <taxon>Eukaryota</taxon>
        <taxon>Fungi</taxon>
        <taxon>Dikarya</taxon>
        <taxon>Ascomycota</taxon>
        <taxon>Pezizomycotina</taxon>
        <taxon>Sordariomycetes</taxon>
        <taxon>Hypocreomycetidae</taxon>
        <taxon>Hypocreales</taxon>
        <taxon>Ophiocordycipitaceae</taxon>
        <taxon>Hirsutella</taxon>
    </lineage>
</organism>
<dbReference type="AlphaFoldDB" id="A0A9P8MMZ6"/>
<dbReference type="Proteomes" id="UP000824596">
    <property type="component" value="Unassembled WGS sequence"/>
</dbReference>
<keyword evidence="3" id="KW-1185">Reference proteome</keyword>
<feature type="region of interest" description="Disordered" evidence="1">
    <location>
        <begin position="163"/>
        <end position="203"/>
    </location>
</feature>
<evidence type="ECO:0000313" key="3">
    <source>
        <dbReference type="Proteomes" id="UP000824596"/>
    </source>
</evidence>
<reference evidence="2" key="1">
    <citation type="submission" date="2021-09" db="EMBL/GenBank/DDBJ databases">
        <title>A high-quality genome of the endoparasitic fungus Hirsutella rhossiliensis with a comparison of Hirsutella genomes reveals transposable elements contributing to genome size variation.</title>
        <authorList>
            <person name="Lin R."/>
            <person name="Jiao Y."/>
            <person name="Sun X."/>
            <person name="Ling J."/>
            <person name="Xie B."/>
            <person name="Cheng X."/>
        </authorList>
    </citation>
    <scope>NUCLEOTIDE SEQUENCE</scope>
    <source>
        <strain evidence="2">HR02</strain>
    </source>
</reference>
<gene>
    <name evidence="2" type="ORF">HRG_11521</name>
</gene>
<comment type="caution">
    <text evidence="2">The sequence shown here is derived from an EMBL/GenBank/DDBJ whole genome shotgun (WGS) entry which is preliminary data.</text>
</comment>
<feature type="region of interest" description="Disordered" evidence="1">
    <location>
        <begin position="1"/>
        <end position="115"/>
    </location>
</feature>
<dbReference type="RefSeq" id="XP_044714888.1">
    <property type="nucleotide sequence ID" value="XM_044869991.1"/>
</dbReference>
<dbReference type="GeneID" id="68360649"/>
<evidence type="ECO:0000256" key="1">
    <source>
        <dbReference type="SAM" id="MobiDB-lite"/>
    </source>
</evidence>
<protein>
    <submittedName>
        <fullName evidence="2">Uncharacterized protein</fullName>
    </submittedName>
</protein>
<feature type="compositionally biased region" description="Basic and acidic residues" evidence="1">
    <location>
        <begin position="1"/>
        <end position="12"/>
    </location>
</feature>
<dbReference type="EMBL" id="JAIZPD010000021">
    <property type="protein sequence ID" value="KAH0957374.1"/>
    <property type="molecule type" value="Genomic_DNA"/>
</dbReference>
<proteinExistence type="predicted"/>
<feature type="compositionally biased region" description="Acidic residues" evidence="1">
    <location>
        <begin position="105"/>
        <end position="115"/>
    </location>
</feature>
<sequence>MLFRHGRTDDGRATSALPCTWGRQDGPIPNLKEEWEKTARLVAETKHPPASQEPAPSDRGKKQSVSRYDPNHIGICCRSSRGIPSRAVAPPNIPRRTSSIRGSVDSDEADSDDGGIADRDVLRGLHVAASAACDEEVDAFVRGRTGLRIRRFLADLMALEAFGGPRPGEDDEQRTKRRQSEMRKLKQQVRRSREMGLTGGGFF</sequence>
<accession>A0A9P8MMZ6</accession>